<feature type="transmembrane region" description="Helical" evidence="11">
    <location>
        <begin position="125"/>
        <end position="143"/>
    </location>
</feature>
<evidence type="ECO:0000256" key="3">
    <source>
        <dbReference type="ARBA" id="ARBA00022553"/>
    </source>
</evidence>
<dbReference type="PANTHER" id="PTHR24421">
    <property type="entry name" value="NITRATE/NITRITE SENSOR PROTEIN NARX-RELATED"/>
    <property type="match status" value="1"/>
</dbReference>
<dbReference type="InterPro" id="IPR050482">
    <property type="entry name" value="Sensor_HK_TwoCompSys"/>
</dbReference>
<dbReference type="AlphaFoldDB" id="A0A660CKC3"/>
<evidence type="ECO:0000259" key="14">
    <source>
        <dbReference type="Pfam" id="PF23539"/>
    </source>
</evidence>
<evidence type="ECO:0000256" key="10">
    <source>
        <dbReference type="SAM" id="MobiDB-lite"/>
    </source>
</evidence>
<dbReference type="PANTHER" id="PTHR24421:SF10">
    <property type="entry name" value="NITRATE_NITRITE SENSOR PROTEIN NARQ"/>
    <property type="match status" value="1"/>
</dbReference>
<comment type="catalytic activity">
    <reaction evidence="1">
        <text>ATP + protein L-histidine = ADP + protein N-phospho-L-histidine.</text>
        <dbReference type="EC" id="2.7.13.3"/>
    </reaction>
</comment>
<feature type="domain" description="DUF7134" evidence="14">
    <location>
        <begin position="5"/>
        <end position="150"/>
    </location>
</feature>
<dbReference type="Gene3D" id="1.20.5.1930">
    <property type="match status" value="1"/>
</dbReference>
<gene>
    <name evidence="15" type="ORF">JD82_03477</name>
</gene>
<keyword evidence="5" id="KW-0547">Nucleotide-binding</keyword>
<proteinExistence type="predicted"/>
<dbReference type="SUPFAM" id="SSF55874">
    <property type="entry name" value="ATPase domain of HSP90 chaperone/DNA topoisomerase II/histidine kinase"/>
    <property type="match status" value="1"/>
</dbReference>
<comment type="caution">
    <text evidence="15">The sequence shown here is derived from an EMBL/GenBank/DDBJ whole genome shotgun (WGS) entry which is preliminary data.</text>
</comment>
<feature type="transmembrane region" description="Helical" evidence="11">
    <location>
        <begin position="5"/>
        <end position="27"/>
    </location>
</feature>
<feature type="transmembrane region" description="Helical" evidence="11">
    <location>
        <begin position="33"/>
        <end position="51"/>
    </location>
</feature>
<keyword evidence="8" id="KW-0902">Two-component regulatory system</keyword>
<keyword evidence="6 15" id="KW-0418">Kinase</keyword>
<evidence type="ECO:0000256" key="2">
    <source>
        <dbReference type="ARBA" id="ARBA00012438"/>
    </source>
</evidence>
<evidence type="ECO:0000256" key="11">
    <source>
        <dbReference type="SAM" id="Phobius"/>
    </source>
</evidence>
<evidence type="ECO:0000256" key="4">
    <source>
        <dbReference type="ARBA" id="ARBA00022679"/>
    </source>
</evidence>
<reference evidence="15 16" key="1">
    <citation type="submission" date="2019-07" db="EMBL/GenBank/DDBJ databases">
        <title>R&amp;d 2014.</title>
        <authorList>
            <person name="Klenk H.-P."/>
        </authorList>
    </citation>
    <scope>NUCLEOTIDE SEQUENCE [LARGE SCALE GENOMIC DNA]</scope>
    <source>
        <strain evidence="15 16">DSM 43194</strain>
    </source>
</reference>
<feature type="domain" description="Signal transduction histidine kinase subgroup 3 dimerisation and phosphoacceptor" evidence="13">
    <location>
        <begin position="178"/>
        <end position="243"/>
    </location>
</feature>
<keyword evidence="7" id="KW-0067">ATP-binding</keyword>
<feature type="transmembrane region" description="Helical" evidence="11">
    <location>
        <begin position="102"/>
        <end position="119"/>
    </location>
</feature>
<dbReference type="EMBL" id="VLJV01000001">
    <property type="protein sequence ID" value="TWH21611.1"/>
    <property type="molecule type" value="Genomic_DNA"/>
</dbReference>
<dbReference type="InterPro" id="IPR011712">
    <property type="entry name" value="Sig_transdc_His_kin_sub3_dim/P"/>
</dbReference>
<feature type="transmembrane region" description="Helical" evidence="11">
    <location>
        <begin position="58"/>
        <end position="75"/>
    </location>
</feature>
<keyword evidence="9" id="KW-0175">Coiled coil</keyword>
<dbReference type="GO" id="GO:0005524">
    <property type="term" value="F:ATP binding"/>
    <property type="evidence" value="ECO:0007669"/>
    <property type="project" value="UniProtKB-KW"/>
</dbReference>
<feature type="region of interest" description="Disordered" evidence="10">
    <location>
        <begin position="320"/>
        <end position="343"/>
    </location>
</feature>
<dbReference type="InterPro" id="IPR055558">
    <property type="entry name" value="DUF7134"/>
</dbReference>
<dbReference type="GO" id="GO:0046983">
    <property type="term" value="F:protein dimerization activity"/>
    <property type="evidence" value="ECO:0007669"/>
    <property type="project" value="InterPro"/>
</dbReference>
<evidence type="ECO:0000256" key="7">
    <source>
        <dbReference type="ARBA" id="ARBA00022840"/>
    </source>
</evidence>
<dbReference type="EC" id="2.7.13.3" evidence="2"/>
<accession>A0A660CKC3</accession>
<dbReference type="Proteomes" id="UP000317303">
    <property type="component" value="Unassembled WGS sequence"/>
</dbReference>
<dbReference type="InterPro" id="IPR003594">
    <property type="entry name" value="HATPase_dom"/>
</dbReference>
<feature type="coiled-coil region" evidence="9">
    <location>
        <begin position="153"/>
        <end position="180"/>
    </location>
</feature>
<keyword evidence="11" id="KW-0472">Membrane</keyword>
<evidence type="ECO:0000256" key="1">
    <source>
        <dbReference type="ARBA" id="ARBA00000085"/>
    </source>
</evidence>
<sequence>MGDSLIAIVLFALDVALYSLFVAFPVPDVPPPPPWYVGIPLAVCLLAAVPVRRRHPQLMAYWVLVWTVPHVVFGIGKTTIGVAVVSCIALYTLVVYTGRRQAAVYTALTLVVSLAHQIIEFPGEWLVNTVTVVLSLALCWVLGEFVGARRAYQAEVEARLALLENERHQATRIAVAEERERIARELHDVVAHAVSVIVVHADGASYAVRTNPEVAERAIGTISETGRSALAELRRLLAILRDDQGENARTPQPTAADLGDLAERMRAAGLAVRLETEGPLDDLPAGVALGVYRIVQESLTNSLKHAGPGTRAHVRVRHVADGGGEDSGGVSGGDGGGDGAAGASVRIAVDDDGAGRAHPVLATTAHTSVPSTGETAQAAGNGLIGMRERANVHGGVLEAGPAPGGGWRVRAALPVNSGSLGLDA</sequence>
<evidence type="ECO:0000259" key="12">
    <source>
        <dbReference type="Pfam" id="PF02518"/>
    </source>
</evidence>
<dbReference type="Gene3D" id="3.30.565.10">
    <property type="entry name" value="Histidine kinase-like ATPase, C-terminal domain"/>
    <property type="match status" value="1"/>
</dbReference>
<evidence type="ECO:0000256" key="9">
    <source>
        <dbReference type="SAM" id="Coils"/>
    </source>
</evidence>
<keyword evidence="4" id="KW-0808">Transferase</keyword>
<name>A0A660CKC3_9PSEU</name>
<organism evidence="15 16">
    <name type="scientific">Prauserella rugosa</name>
    <dbReference type="NCBI Taxonomy" id="43354"/>
    <lineage>
        <taxon>Bacteria</taxon>
        <taxon>Bacillati</taxon>
        <taxon>Actinomycetota</taxon>
        <taxon>Actinomycetes</taxon>
        <taxon>Pseudonocardiales</taxon>
        <taxon>Pseudonocardiaceae</taxon>
        <taxon>Prauserella</taxon>
    </lineage>
</organism>
<dbReference type="Pfam" id="PF02518">
    <property type="entry name" value="HATPase_c"/>
    <property type="match status" value="1"/>
</dbReference>
<keyword evidence="11" id="KW-1133">Transmembrane helix</keyword>
<keyword evidence="16" id="KW-1185">Reference proteome</keyword>
<feature type="transmembrane region" description="Helical" evidence="11">
    <location>
        <begin position="81"/>
        <end position="97"/>
    </location>
</feature>
<evidence type="ECO:0000256" key="6">
    <source>
        <dbReference type="ARBA" id="ARBA00022777"/>
    </source>
</evidence>
<dbReference type="Pfam" id="PF07730">
    <property type="entry name" value="HisKA_3"/>
    <property type="match status" value="1"/>
</dbReference>
<evidence type="ECO:0000313" key="16">
    <source>
        <dbReference type="Proteomes" id="UP000317303"/>
    </source>
</evidence>
<dbReference type="InterPro" id="IPR036890">
    <property type="entry name" value="HATPase_C_sf"/>
</dbReference>
<feature type="domain" description="Histidine kinase/HSP90-like ATPase" evidence="12">
    <location>
        <begin position="288"/>
        <end position="415"/>
    </location>
</feature>
<evidence type="ECO:0000256" key="8">
    <source>
        <dbReference type="ARBA" id="ARBA00023012"/>
    </source>
</evidence>
<dbReference type="GO" id="GO:0000155">
    <property type="term" value="F:phosphorelay sensor kinase activity"/>
    <property type="evidence" value="ECO:0007669"/>
    <property type="project" value="InterPro"/>
</dbReference>
<dbReference type="CDD" id="cd16917">
    <property type="entry name" value="HATPase_UhpB-NarQ-NarX-like"/>
    <property type="match status" value="1"/>
</dbReference>
<feature type="compositionally biased region" description="Gly residues" evidence="10">
    <location>
        <begin position="321"/>
        <end position="340"/>
    </location>
</feature>
<dbReference type="Pfam" id="PF23539">
    <property type="entry name" value="DUF7134"/>
    <property type="match status" value="1"/>
</dbReference>
<keyword evidence="3" id="KW-0597">Phosphoprotein</keyword>
<dbReference type="GO" id="GO:0016020">
    <property type="term" value="C:membrane"/>
    <property type="evidence" value="ECO:0007669"/>
    <property type="project" value="InterPro"/>
</dbReference>
<evidence type="ECO:0000256" key="5">
    <source>
        <dbReference type="ARBA" id="ARBA00022741"/>
    </source>
</evidence>
<evidence type="ECO:0000313" key="15">
    <source>
        <dbReference type="EMBL" id="TWH21611.1"/>
    </source>
</evidence>
<evidence type="ECO:0000259" key="13">
    <source>
        <dbReference type="Pfam" id="PF07730"/>
    </source>
</evidence>
<protein>
    <recommendedName>
        <fullName evidence="2">histidine kinase</fullName>
        <ecNumber evidence="2">2.7.13.3</ecNumber>
    </recommendedName>
</protein>
<keyword evidence="11" id="KW-0812">Transmembrane</keyword>